<reference evidence="1" key="1">
    <citation type="submission" date="2023-03" db="EMBL/GenBank/DDBJ databases">
        <title>Massive genome expansion in bonnet fungi (Mycena s.s.) driven by repeated elements and novel gene families across ecological guilds.</title>
        <authorList>
            <consortium name="Lawrence Berkeley National Laboratory"/>
            <person name="Harder C.B."/>
            <person name="Miyauchi S."/>
            <person name="Viragh M."/>
            <person name="Kuo A."/>
            <person name="Thoen E."/>
            <person name="Andreopoulos B."/>
            <person name="Lu D."/>
            <person name="Skrede I."/>
            <person name="Drula E."/>
            <person name="Henrissat B."/>
            <person name="Morin E."/>
            <person name="Kohler A."/>
            <person name="Barry K."/>
            <person name="LaButti K."/>
            <person name="Morin E."/>
            <person name="Salamov A."/>
            <person name="Lipzen A."/>
            <person name="Mereny Z."/>
            <person name="Hegedus B."/>
            <person name="Baldrian P."/>
            <person name="Stursova M."/>
            <person name="Weitz H."/>
            <person name="Taylor A."/>
            <person name="Grigoriev I.V."/>
            <person name="Nagy L.G."/>
            <person name="Martin F."/>
            <person name="Kauserud H."/>
        </authorList>
    </citation>
    <scope>NUCLEOTIDE SEQUENCE</scope>
    <source>
        <strain evidence="1">CBHHK182m</strain>
    </source>
</reference>
<dbReference type="AlphaFoldDB" id="A0AAD7HM83"/>
<evidence type="ECO:0000313" key="2">
    <source>
        <dbReference type="Proteomes" id="UP001215598"/>
    </source>
</evidence>
<organism evidence="1 2">
    <name type="scientific">Mycena metata</name>
    <dbReference type="NCBI Taxonomy" id="1033252"/>
    <lineage>
        <taxon>Eukaryota</taxon>
        <taxon>Fungi</taxon>
        <taxon>Dikarya</taxon>
        <taxon>Basidiomycota</taxon>
        <taxon>Agaricomycotina</taxon>
        <taxon>Agaricomycetes</taxon>
        <taxon>Agaricomycetidae</taxon>
        <taxon>Agaricales</taxon>
        <taxon>Marasmiineae</taxon>
        <taxon>Mycenaceae</taxon>
        <taxon>Mycena</taxon>
    </lineage>
</organism>
<sequence>MSNHFVARPVMNFPNTSPLFAMHLISSHCPRDSAVILSGMADGDLLASAFVADSQSYNGLVDVVRPQIGIRNRRLEEKQQHHIHYSNCMAEMGYEDRIPVVIATLPVIIATLPVIIASPLVTAVHGISIVDPMLLLRLASGFSVRTLPFHPGRIPGRINAAF</sequence>
<evidence type="ECO:0000313" key="1">
    <source>
        <dbReference type="EMBL" id="KAJ7723672.1"/>
    </source>
</evidence>
<name>A0AAD7HM83_9AGAR</name>
<protein>
    <submittedName>
        <fullName evidence="1">Uncharacterized protein</fullName>
    </submittedName>
</protein>
<keyword evidence="2" id="KW-1185">Reference proteome</keyword>
<gene>
    <name evidence="1" type="ORF">B0H16DRAFT_333234</name>
</gene>
<accession>A0AAD7HM83</accession>
<proteinExistence type="predicted"/>
<dbReference type="EMBL" id="JARKIB010000209">
    <property type="protein sequence ID" value="KAJ7723672.1"/>
    <property type="molecule type" value="Genomic_DNA"/>
</dbReference>
<comment type="caution">
    <text evidence="1">The sequence shown here is derived from an EMBL/GenBank/DDBJ whole genome shotgun (WGS) entry which is preliminary data.</text>
</comment>
<dbReference type="Proteomes" id="UP001215598">
    <property type="component" value="Unassembled WGS sequence"/>
</dbReference>